<name>A0A075FY39_9EURY</name>
<proteinExistence type="predicted"/>
<dbReference type="AlphaFoldDB" id="A0A075FY39"/>
<evidence type="ECO:0000256" key="1">
    <source>
        <dbReference type="SAM" id="MobiDB-lite"/>
    </source>
</evidence>
<feature type="region of interest" description="Disordered" evidence="1">
    <location>
        <begin position="26"/>
        <end position="50"/>
    </location>
</feature>
<reference evidence="2" key="1">
    <citation type="journal article" date="2014" name="Genome Biol. Evol.">
        <title>Pangenome evidence for extensive interdomain horizontal transfer affecting lineage core and shell genes in uncultured planktonic thaumarchaeota and euryarchaeota.</title>
        <authorList>
            <person name="Deschamps P."/>
            <person name="Zivanovic Y."/>
            <person name="Moreira D."/>
            <person name="Rodriguez-Valera F."/>
            <person name="Lopez-Garcia P."/>
        </authorList>
    </citation>
    <scope>NUCLEOTIDE SEQUENCE</scope>
</reference>
<evidence type="ECO:0000313" key="2">
    <source>
        <dbReference type="EMBL" id="AIE96730.1"/>
    </source>
</evidence>
<feature type="compositionally biased region" description="Basic and acidic residues" evidence="1">
    <location>
        <begin position="28"/>
        <end position="39"/>
    </location>
</feature>
<accession>A0A075FY39</accession>
<dbReference type="EMBL" id="KF900487">
    <property type="protein sequence ID" value="AIE96730.1"/>
    <property type="molecule type" value="Genomic_DNA"/>
</dbReference>
<organism evidence="2">
    <name type="scientific">uncultured marine group II/III euryarchaeote AD1000_87_A06</name>
    <dbReference type="NCBI Taxonomy" id="1457817"/>
    <lineage>
        <taxon>Archaea</taxon>
        <taxon>Methanobacteriati</taxon>
        <taxon>Methanobacteriota</taxon>
        <taxon>environmental samples</taxon>
    </lineage>
</organism>
<protein>
    <submittedName>
        <fullName evidence="2">Uncharacterized protein</fullName>
    </submittedName>
</protein>
<sequence length="80" mass="8869">MMNEQMTLVCLEIILAILATPSRWRSRPSREKSVLEKKSRMVSPSSTSQPKRSAAAIAMVVFPAPERPVNQTTLLSIKAT</sequence>